<dbReference type="Pfam" id="PF17855">
    <property type="entry name" value="MCM_lid"/>
    <property type="match status" value="1"/>
</dbReference>
<evidence type="ECO:0000313" key="15">
    <source>
        <dbReference type="EMBL" id="CAG5084450.1"/>
    </source>
</evidence>
<feature type="domain" description="MCM C-terminal AAA(+) ATPase" evidence="14">
    <location>
        <begin position="291"/>
        <end position="497"/>
    </location>
</feature>
<protein>
    <recommendedName>
        <fullName evidence="12">DNA replication licensing factor MCM3</fullName>
        <ecNumber evidence="12">3.6.4.12</ecNumber>
    </recommendedName>
</protein>
<keyword evidence="4 11" id="KW-0547">Nucleotide-binding</keyword>
<evidence type="ECO:0000256" key="2">
    <source>
        <dbReference type="ARBA" id="ARBA00008010"/>
    </source>
</evidence>
<comment type="similarity">
    <text evidence="2 11">Belongs to the MCM family.</text>
</comment>
<keyword evidence="6 12" id="KW-0347">Helicase</keyword>
<comment type="catalytic activity">
    <reaction evidence="12">
        <text>ATP + H2O = ADP + phosphate + H(+)</text>
        <dbReference type="Rhea" id="RHEA:13065"/>
        <dbReference type="ChEBI" id="CHEBI:15377"/>
        <dbReference type="ChEBI" id="CHEBI:15378"/>
        <dbReference type="ChEBI" id="CHEBI:30616"/>
        <dbReference type="ChEBI" id="CHEBI:43474"/>
        <dbReference type="ChEBI" id="CHEBI:456216"/>
        <dbReference type="EC" id="3.6.4.12"/>
    </reaction>
</comment>
<evidence type="ECO:0000256" key="5">
    <source>
        <dbReference type="ARBA" id="ARBA00022801"/>
    </source>
</evidence>
<dbReference type="Pfam" id="PF23191">
    <property type="entry name" value="WHD_MCM3_C"/>
    <property type="match status" value="1"/>
</dbReference>
<proteinExistence type="inferred from homology"/>
<dbReference type="Pfam" id="PF00493">
    <property type="entry name" value="MCM"/>
    <property type="match status" value="1"/>
</dbReference>
<evidence type="ECO:0000259" key="14">
    <source>
        <dbReference type="PROSITE" id="PS50051"/>
    </source>
</evidence>
<evidence type="ECO:0000256" key="4">
    <source>
        <dbReference type="ARBA" id="ARBA00022741"/>
    </source>
</evidence>
<keyword evidence="5 12" id="KW-0378">Hydrolase</keyword>
<keyword evidence="3 12" id="KW-0235">DNA replication</keyword>
<dbReference type="InterPro" id="IPR041562">
    <property type="entry name" value="MCM_lid"/>
</dbReference>
<feature type="region of interest" description="Disordered" evidence="13">
    <location>
        <begin position="654"/>
        <end position="758"/>
    </location>
</feature>
<keyword evidence="7 11" id="KW-0067">ATP-binding</keyword>
<evidence type="ECO:0000256" key="7">
    <source>
        <dbReference type="ARBA" id="ARBA00022840"/>
    </source>
</evidence>
<name>A0ABN7RVZ6_OIKDI</name>
<dbReference type="PROSITE" id="PS00847">
    <property type="entry name" value="MCM_1"/>
    <property type="match status" value="1"/>
</dbReference>
<dbReference type="Gene3D" id="3.40.50.300">
    <property type="entry name" value="P-loop containing nucleotide triphosphate hydrolases"/>
    <property type="match status" value="1"/>
</dbReference>
<evidence type="ECO:0000256" key="3">
    <source>
        <dbReference type="ARBA" id="ARBA00022705"/>
    </source>
</evidence>
<gene>
    <name evidence="15" type="ORF">OKIOD_LOCUS2202</name>
</gene>
<dbReference type="SMART" id="SM00350">
    <property type="entry name" value="MCM"/>
    <property type="match status" value="1"/>
</dbReference>
<dbReference type="PROSITE" id="PS50051">
    <property type="entry name" value="MCM_2"/>
    <property type="match status" value="1"/>
</dbReference>
<dbReference type="InterPro" id="IPR008046">
    <property type="entry name" value="Mcm3"/>
</dbReference>
<evidence type="ECO:0000256" key="6">
    <source>
        <dbReference type="ARBA" id="ARBA00022806"/>
    </source>
</evidence>
<dbReference type="SUPFAM" id="SSF52540">
    <property type="entry name" value="P-loop containing nucleoside triphosphate hydrolases"/>
    <property type="match status" value="1"/>
</dbReference>
<keyword evidence="16" id="KW-1185">Reference proteome</keyword>
<dbReference type="InterPro" id="IPR027417">
    <property type="entry name" value="P-loop_NTPase"/>
</dbReference>
<dbReference type="Gene3D" id="3.30.1640.10">
    <property type="entry name" value="mini-chromosome maintenance (MCM) complex, chain A, domain 1"/>
    <property type="match status" value="1"/>
</dbReference>
<feature type="compositionally biased region" description="Acidic residues" evidence="13">
    <location>
        <begin position="667"/>
        <end position="696"/>
    </location>
</feature>
<sequence>MDVLGVDIQEAARVYLNFLDDGDDENKYNAEVLDMIKEKQTRLVVDIADLRRHDAERAERLLNGAFSEIIAFEKAIKEYVNQVDPQYSKLHEEFYLGLEGSFGKKHVTPRTLKASFMNSTVCVEGIITKASLVRPKLVQSIHYCPASKKMLSRQYGDLTSISEKGQTGSAYPTQDPETGEALETEYGLCTFRDHQTVTIQEMPEKAPTGQLPRSIDIVMDNDLVDQVKPGDRCQIIGTYRCLPGKKAGHTTGIFRTAIIANNIKMLSKDKEIIFSDKDVATIRKYARTPNVFKKIASSMAPSIHGHLYSKKALLLMLLGGCEKILKNKTRLRGDINVMFIGDPSTAKSQLLRYVLKTAPRAINTTGRGTSGVGLTAAVTTDEETGERRLEAGAMVLADRGVVCIDEFDKMTEMDRTAIHEVMEQGRVTIAKAGIQAKLNARCSVLAAANPIFGRYNQYKTPMENIAMPDSLLSRFDLLFVIIDNAEPELDREIADRVIKNHRYRDPSQQDGEAIQIDNDADRLTTNEENSARNDAGEQMYEDHNEFLHGSRRSSERILSSTFIRKYIQCARALRPVLTKAAADLISEEYARLRSVADVSEGNAKTIPITARALETLIRLSTAHAKCRMVKKVMKEDAQAAIELIQFAYFAKVTEKPKKRRGQREHDGTDEEDNVDEELSEEEEEELEPPKEDEDSQDGLNESIHDMSISEEPSTSKKTPRKGRKNKRGRTSESSARTPKRSKGDQFDANSDNEDETPTIKITDAPIVPVPAARREQFQNLLNDAFYENREQTVALAHAKEVINSKLMPSEQFSDSEINSIVTAMAEENMLMCADEMLFLL</sequence>
<evidence type="ECO:0000313" key="16">
    <source>
        <dbReference type="Proteomes" id="UP001158576"/>
    </source>
</evidence>
<keyword evidence="9 12" id="KW-0539">Nucleus</keyword>
<dbReference type="Gene3D" id="2.40.50.140">
    <property type="entry name" value="Nucleic acid-binding proteins"/>
    <property type="match status" value="1"/>
</dbReference>
<evidence type="ECO:0000256" key="12">
    <source>
        <dbReference type="RuleBase" id="RU368061"/>
    </source>
</evidence>
<dbReference type="InterPro" id="IPR031327">
    <property type="entry name" value="MCM"/>
</dbReference>
<comment type="subcellular location">
    <subcellularLocation>
        <location evidence="1 12">Nucleus</location>
    </subcellularLocation>
</comment>
<evidence type="ECO:0000256" key="1">
    <source>
        <dbReference type="ARBA" id="ARBA00004123"/>
    </source>
</evidence>
<dbReference type="PRINTS" id="PR01659">
    <property type="entry name" value="MCMPROTEIN3"/>
</dbReference>
<dbReference type="Pfam" id="PF17207">
    <property type="entry name" value="MCM_OB"/>
    <property type="match status" value="1"/>
</dbReference>
<evidence type="ECO:0000256" key="8">
    <source>
        <dbReference type="ARBA" id="ARBA00023125"/>
    </source>
</evidence>
<dbReference type="Gene3D" id="2.20.28.10">
    <property type="match status" value="1"/>
</dbReference>
<organism evidence="15 16">
    <name type="scientific">Oikopleura dioica</name>
    <name type="common">Tunicate</name>
    <dbReference type="NCBI Taxonomy" id="34765"/>
    <lineage>
        <taxon>Eukaryota</taxon>
        <taxon>Metazoa</taxon>
        <taxon>Chordata</taxon>
        <taxon>Tunicata</taxon>
        <taxon>Appendicularia</taxon>
        <taxon>Copelata</taxon>
        <taxon>Oikopleuridae</taxon>
        <taxon>Oikopleura</taxon>
    </lineage>
</organism>
<dbReference type="InterPro" id="IPR018525">
    <property type="entry name" value="MCM_CS"/>
</dbReference>
<dbReference type="InterPro" id="IPR056575">
    <property type="entry name" value="WH_MCM3_C"/>
</dbReference>
<keyword evidence="8 11" id="KW-0238">DNA-binding</keyword>
<evidence type="ECO:0000256" key="13">
    <source>
        <dbReference type="SAM" id="MobiDB-lite"/>
    </source>
</evidence>
<dbReference type="EC" id="3.6.4.12" evidence="12"/>
<dbReference type="SMART" id="SM00382">
    <property type="entry name" value="AAA"/>
    <property type="match status" value="1"/>
</dbReference>
<evidence type="ECO:0000256" key="11">
    <source>
        <dbReference type="RuleBase" id="RU004070"/>
    </source>
</evidence>
<dbReference type="EMBL" id="OU015568">
    <property type="protein sequence ID" value="CAG5084450.1"/>
    <property type="molecule type" value="Genomic_DNA"/>
</dbReference>
<reference evidence="15 16" key="1">
    <citation type="submission" date="2021-04" db="EMBL/GenBank/DDBJ databases">
        <authorList>
            <person name="Bliznina A."/>
        </authorList>
    </citation>
    <scope>NUCLEOTIDE SEQUENCE [LARGE SCALE GENOMIC DNA]</scope>
</reference>
<accession>A0ABN7RVZ6</accession>
<evidence type="ECO:0000256" key="9">
    <source>
        <dbReference type="ARBA" id="ARBA00023242"/>
    </source>
</evidence>
<dbReference type="Proteomes" id="UP001158576">
    <property type="component" value="Chromosome PAR"/>
</dbReference>
<dbReference type="PANTHER" id="PTHR11630">
    <property type="entry name" value="DNA REPLICATION LICENSING FACTOR MCM FAMILY MEMBER"/>
    <property type="match status" value="1"/>
</dbReference>
<dbReference type="PRINTS" id="PR01657">
    <property type="entry name" value="MCMFAMILY"/>
</dbReference>
<feature type="compositionally biased region" description="Basic residues" evidence="13">
    <location>
        <begin position="717"/>
        <end position="728"/>
    </location>
</feature>
<dbReference type="InterPro" id="IPR003593">
    <property type="entry name" value="AAA+_ATPase"/>
</dbReference>
<dbReference type="InterPro" id="IPR033762">
    <property type="entry name" value="MCM_OB"/>
</dbReference>
<dbReference type="InterPro" id="IPR027925">
    <property type="entry name" value="MCM_N"/>
</dbReference>
<comment type="subunit">
    <text evidence="12">Component of the MCM2-7 complex.</text>
</comment>
<dbReference type="Pfam" id="PF14551">
    <property type="entry name" value="MCM_N"/>
    <property type="match status" value="1"/>
</dbReference>
<comment type="function">
    <text evidence="12">Acts as component of the MCM2-7 complex (MCM complex) which is the replicative helicase essential for 'once per cell cycle' DNA replication initiation and elongation in eukaryotic cells. The active ATPase sites in the MCM2-7 ring are formed through the interaction surfaces of two neighboring subunits such that a critical structure of a conserved arginine finger motif is provided in trans relative to the ATP-binding site of the Walker A box of the adjacent subunit. The six ATPase active sites, however, are likely to contribute differentially to the complex helicase activity.</text>
</comment>
<dbReference type="InterPro" id="IPR001208">
    <property type="entry name" value="MCM_dom"/>
</dbReference>
<evidence type="ECO:0000256" key="10">
    <source>
        <dbReference type="ARBA" id="ARBA00023306"/>
    </source>
</evidence>
<dbReference type="InterPro" id="IPR012340">
    <property type="entry name" value="NA-bd_OB-fold"/>
</dbReference>
<keyword evidence="10" id="KW-0131">Cell cycle</keyword>
<dbReference type="SUPFAM" id="SSF50249">
    <property type="entry name" value="Nucleic acid-binding proteins"/>
    <property type="match status" value="1"/>
</dbReference>
<dbReference type="PANTHER" id="PTHR11630:SF46">
    <property type="entry name" value="DNA REPLICATION LICENSING FACTOR MCM3-RELATED"/>
    <property type="match status" value="1"/>
</dbReference>